<dbReference type="SUPFAM" id="SSF53474">
    <property type="entry name" value="alpha/beta-Hydrolases"/>
    <property type="match status" value="1"/>
</dbReference>
<dbReference type="Proteomes" id="UP000541535">
    <property type="component" value="Unassembled WGS sequence"/>
</dbReference>
<dbReference type="InterPro" id="IPR029058">
    <property type="entry name" value="AB_hydrolase_fold"/>
</dbReference>
<dbReference type="GO" id="GO:0016787">
    <property type="term" value="F:hydrolase activity"/>
    <property type="evidence" value="ECO:0007669"/>
    <property type="project" value="UniProtKB-KW"/>
</dbReference>
<dbReference type="EMBL" id="JACHXD010000001">
    <property type="protein sequence ID" value="MBB3117084.1"/>
    <property type="molecule type" value="Genomic_DNA"/>
</dbReference>
<feature type="domain" description="Serine aminopeptidase S33" evidence="1">
    <location>
        <begin position="34"/>
        <end position="159"/>
    </location>
</feature>
<keyword evidence="2" id="KW-0378">Hydrolase</keyword>
<dbReference type="RefSeq" id="WP_183439086.1">
    <property type="nucleotide sequence ID" value="NZ_JACHXD010000001.1"/>
</dbReference>
<name>A0A7W5B5S4_9BURK</name>
<reference evidence="2 3" key="1">
    <citation type="submission" date="2020-08" db="EMBL/GenBank/DDBJ databases">
        <title>Genomic Encyclopedia of Type Strains, Phase III (KMG-III): the genomes of soil and plant-associated and newly described type strains.</title>
        <authorList>
            <person name="Whitman W."/>
        </authorList>
    </citation>
    <scope>NUCLEOTIDE SEQUENCE [LARGE SCALE GENOMIC DNA]</scope>
    <source>
        <strain evidence="2 3">CECT 8897</strain>
    </source>
</reference>
<proteinExistence type="predicted"/>
<evidence type="ECO:0000313" key="2">
    <source>
        <dbReference type="EMBL" id="MBB3117084.1"/>
    </source>
</evidence>
<evidence type="ECO:0000313" key="3">
    <source>
        <dbReference type="Proteomes" id="UP000541535"/>
    </source>
</evidence>
<dbReference type="NCBIfam" id="TIGR03101">
    <property type="entry name" value="hydr2_PEP"/>
    <property type="match status" value="1"/>
</dbReference>
<sequence length="286" mass="30599">MNQHPAPPHAEPFFLKAGTGARFCVFHAAAGACRGAFLYVHPFAEEMNKARRMAALQARAMAAQGYAVLQIDLYGCGDSSGDFADARWEIWLDDLARGAQWLRERVGAALEQEIGLWGLRLGALLALDYARQAAQPPSVLLLWQAVTNGANFMTQFLRLKLANQMLAEGQEKNGGTAALRATLAAGEPLEIAGYTLAPALAQSIEALDAAKFGPPPCPLRWFEIVAEEGRPLPPAAARVLHGWQEGGEISALTVAGQPFWTTQEISECPALLDATAAALKEACHAA</sequence>
<protein>
    <submittedName>
        <fullName evidence="2">Exosortase A-associated hydrolase 2</fullName>
    </submittedName>
</protein>
<evidence type="ECO:0000259" key="1">
    <source>
        <dbReference type="Pfam" id="PF12146"/>
    </source>
</evidence>
<dbReference type="Gene3D" id="3.40.50.1820">
    <property type="entry name" value="alpha/beta hydrolase"/>
    <property type="match status" value="1"/>
</dbReference>
<dbReference type="Pfam" id="PF12146">
    <property type="entry name" value="Hydrolase_4"/>
    <property type="match status" value="1"/>
</dbReference>
<keyword evidence="3" id="KW-1185">Reference proteome</keyword>
<accession>A0A7W5B5S4</accession>
<dbReference type="InterPro" id="IPR017532">
    <property type="entry name" value="Hydrolase-2_PEP"/>
</dbReference>
<comment type="caution">
    <text evidence="2">The sequence shown here is derived from an EMBL/GenBank/DDBJ whole genome shotgun (WGS) entry which is preliminary data.</text>
</comment>
<dbReference type="InterPro" id="IPR022742">
    <property type="entry name" value="Hydrolase_4"/>
</dbReference>
<organism evidence="2 3">
    <name type="scientific">Pseudoduganella violacea</name>
    <dbReference type="NCBI Taxonomy" id="1715466"/>
    <lineage>
        <taxon>Bacteria</taxon>
        <taxon>Pseudomonadati</taxon>
        <taxon>Pseudomonadota</taxon>
        <taxon>Betaproteobacteria</taxon>
        <taxon>Burkholderiales</taxon>
        <taxon>Oxalobacteraceae</taxon>
        <taxon>Telluria group</taxon>
        <taxon>Pseudoduganella</taxon>
    </lineage>
</organism>
<dbReference type="AlphaFoldDB" id="A0A7W5B5S4"/>
<gene>
    <name evidence="2" type="ORF">FHS03_000103</name>
</gene>